<proteinExistence type="predicted"/>
<dbReference type="Pfam" id="PF14398">
    <property type="entry name" value="ATPgrasp_YheCD"/>
    <property type="match status" value="1"/>
</dbReference>
<protein>
    <submittedName>
        <fullName evidence="1">YheC/YheD family protein</fullName>
    </submittedName>
</protein>
<dbReference type="EMBL" id="CP062796">
    <property type="protein sequence ID" value="QUL99025.1"/>
    <property type="molecule type" value="Genomic_DNA"/>
</dbReference>
<sequence>MLKDELIYRILRLNLVDAPRVIIPGPRTEFPILFHGPPTRRLVYSLEKARKISKGTAGVPGEAGKGFFTEAVPIEKSLKVGVRGLKAYFVDAEHRDALLDALDSILDLAARAAYCLHVDEALVTVGLGPGGPRVLEVSAPEATMYPGWVGEKDLADTVDAAGGCRADNVHDACEGASHPDVCGESFSFLGARVEFVKVNSTTGALFPRIFAVDFYPGSIAGASFGQQNMTQDMSGCGQKVPDISPGFVSDAKRCRDTWISSPLPFPDVPLSTRLIFSGRASSGFLRALDNSVALAGMLLSLVEEARVRHATSEGLLGSYRAVDVTGLSPDAFSGSDLRQFLASISKAGEAATTTKSATGGAPPVFEYLSVPSLLWNPRGLLGIMALSDLIASEWEILREVRWLQGPWDLEEIHAWQKAYYGVRKRYFARRVDLLWELYRSLPSYKKHEEVLDGLYLLLKDETKQDADTLRKTSALDPASDDFRCAWGIRPATVRRPCLLLPREYSAQGLFGHVLPPVEIKAGSRKIRVPQDSFLVPGAGYDAENDGGVEPEIEVEDDELEGDFFPRVGLNHVLANLLSIPRDMRYRWKVVPEGSRSLSEGRYCLNLGPVLGIAAKEKVTELDRQGRFGIETDRFRYISELGRMAGILAYVFFPDKVDWQAGLLDAWLYREKAGWQRRRLPFPDVVYDRYISNETGQNEVLEFVRKCPEVVLINSIPFSEACKDKLLSYEILSQDPVCAGHLPHTEKARDPGMVLGLLDRHGQVYLKPRYGSGSRGLVFLEKREDEDIYLVQRKEGSIGEEIILRGRSSVGNLVESILRESLRTPGMGGYIVQQGICPARATGGLWGTLEIRVIYQKGGAGRWLRTGMVARVNPGRERFILPGEEIHLRVDEILQTIFPGKAGEIKEDIRKISRRIPPLLEAAQGPGGEISVDLIVDKTGKPWVLEVNSKPATFFRDIGAFGLRRLSIIRILNYSWYLWSRGTPRGTG</sequence>
<dbReference type="Pfam" id="PF14395">
    <property type="entry name" value="COOH-NH2_lig"/>
    <property type="match status" value="1"/>
</dbReference>
<accession>A0AAT9LD98</accession>
<gene>
    <name evidence="1" type="ORF">IMF26_02860</name>
</gene>
<dbReference type="InterPro" id="IPR026838">
    <property type="entry name" value="YheC/D"/>
</dbReference>
<organism evidence="1">
    <name type="scientific">Candidatus Fermentithermobacillus carboniphilus</name>
    <dbReference type="NCBI Taxonomy" id="3085328"/>
    <lineage>
        <taxon>Bacteria</taxon>
        <taxon>Bacillati</taxon>
        <taxon>Bacillota</taxon>
        <taxon>Candidatus Fermentithermobacillia</taxon>
        <taxon>Candidatus Fermentithermobacillales</taxon>
        <taxon>Candidatus Fermentithermobacillaceae</taxon>
        <taxon>Candidatus Fermentithermobacillus</taxon>
    </lineage>
</organism>
<dbReference type="AlphaFoldDB" id="A0AAT9LD98"/>
<evidence type="ECO:0000313" key="1">
    <source>
        <dbReference type="EMBL" id="QUL99025.1"/>
    </source>
</evidence>
<reference evidence="1" key="2">
    <citation type="journal article" date="2023" name="Biology">
        <title>Prokaryotic Life Associated with Coal-Fire Gas Vents Revealed by Metagenomics.</title>
        <authorList>
            <person name="Kadnikov V.V."/>
            <person name="Mardanov A.V."/>
            <person name="Beletsky A.V."/>
            <person name="Karnachuk O.V."/>
            <person name="Ravin N.V."/>
        </authorList>
    </citation>
    <scope>NUCLEOTIDE SEQUENCE</scope>
    <source>
        <strain evidence="1">Bu02</strain>
    </source>
</reference>
<name>A0AAT9LD98_9FIRM</name>
<dbReference type="KEGG" id="fcz:IMF26_02860"/>
<dbReference type="InterPro" id="IPR025681">
    <property type="entry name" value="COOH-NH2_lig"/>
</dbReference>
<dbReference type="SUPFAM" id="SSF56059">
    <property type="entry name" value="Glutathione synthetase ATP-binding domain-like"/>
    <property type="match status" value="1"/>
</dbReference>
<reference evidence="1" key="1">
    <citation type="submission" date="2020-10" db="EMBL/GenBank/DDBJ databases">
        <authorList>
            <person name="Kadnikov V."/>
            <person name="Beletsky A.V."/>
            <person name="Mardanov A.V."/>
            <person name="Karnachuk O.V."/>
            <person name="Ravin N.V."/>
        </authorList>
    </citation>
    <scope>NUCLEOTIDE SEQUENCE</scope>
    <source>
        <strain evidence="1">Bu02</strain>
    </source>
</reference>